<reference evidence="10 11" key="1">
    <citation type="submission" date="2018-12" db="EMBL/GenBank/DDBJ databases">
        <authorList>
            <person name="Chong R.A."/>
        </authorList>
    </citation>
    <scope>NUCLEOTIDE SEQUENCE [LARGE SCALE GENOMIC DNA]</scope>
    <source>
        <strain evidence="10 11">Ane</strain>
    </source>
</reference>
<evidence type="ECO:0000256" key="8">
    <source>
        <dbReference type="RuleBase" id="RU003881"/>
    </source>
</evidence>
<dbReference type="PROSITE" id="PS00573">
    <property type="entry name" value="PYRIDINE_REDOX_2"/>
    <property type="match status" value="1"/>
</dbReference>
<evidence type="ECO:0000256" key="7">
    <source>
        <dbReference type="RuleBase" id="RU003880"/>
    </source>
</evidence>
<proteinExistence type="inferred from homology"/>
<dbReference type="GO" id="GO:0004791">
    <property type="term" value="F:thioredoxin-disulfide reductase (NADPH) activity"/>
    <property type="evidence" value="ECO:0007669"/>
    <property type="project" value="UniProtKB-UniRule"/>
</dbReference>
<keyword evidence="4 7" id="KW-0560">Oxidoreductase</keyword>
<evidence type="ECO:0000256" key="4">
    <source>
        <dbReference type="ARBA" id="ARBA00023002"/>
    </source>
</evidence>
<dbReference type="OrthoDB" id="9806179at2"/>
<keyword evidence="2 7" id="KW-0285">Flavoprotein</keyword>
<dbReference type="EC" id="1.8.1.9" evidence="7"/>
<keyword evidence="5" id="KW-1015">Disulfide bond</keyword>
<dbReference type="NCBIfam" id="TIGR01292">
    <property type="entry name" value="TRX_reduct"/>
    <property type="match status" value="1"/>
</dbReference>
<feature type="domain" description="FAD/NAD(P)-binding" evidence="9">
    <location>
        <begin position="8"/>
        <end position="304"/>
    </location>
</feature>
<dbReference type="EMBL" id="CP034885">
    <property type="protein sequence ID" value="QCI18855.1"/>
    <property type="molecule type" value="Genomic_DNA"/>
</dbReference>
<dbReference type="InterPro" id="IPR008255">
    <property type="entry name" value="Pyr_nucl-diS_OxRdtase_2_AS"/>
</dbReference>
<dbReference type="InterPro" id="IPR050097">
    <property type="entry name" value="Ferredoxin-NADP_redctase_2"/>
</dbReference>
<comment type="subunit">
    <text evidence="7">Homodimer.</text>
</comment>
<dbReference type="InterPro" id="IPR023753">
    <property type="entry name" value="FAD/NAD-binding_dom"/>
</dbReference>
<comment type="catalytic activity">
    <reaction evidence="7">
        <text>[thioredoxin]-dithiol + NADP(+) = [thioredoxin]-disulfide + NADPH + H(+)</text>
        <dbReference type="Rhea" id="RHEA:20345"/>
        <dbReference type="Rhea" id="RHEA-COMP:10698"/>
        <dbReference type="Rhea" id="RHEA-COMP:10700"/>
        <dbReference type="ChEBI" id="CHEBI:15378"/>
        <dbReference type="ChEBI" id="CHEBI:29950"/>
        <dbReference type="ChEBI" id="CHEBI:50058"/>
        <dbReference type="ChEBI" id="CHEBI:57783"/>
        <dbReference type="ChEBI" id="CHEBI:58349"/>
        <dbReference type="EC" id="1.8.1.9"/>
    </reaction>
</comment>
<gene>
    <name evidence="10" type="primary">trxB</name>
    <name evidence="10" type="ORF">D9V64_01595</name>
</gene>
<dbReference type="PRINTS" id="PR00368">
    <property type="entry name" value="FADPNR"/>
</dbReference>
<evidence type="ECO:0000256" key="1">
    <source>
        <dbReference type="ARBA" id="ARBA00009333"/>
    </source>
</evidence>
<dbReference type="Proteomes" id="UP000298791">
    <property type="component" value="Chromosome"/>
</dbReference>
<evidence type="ECO:0000313" key="10">
    <source>
        <dbReference type="EMBL" id="QCI18855.1"/>
    </source>
</evidence>
<dbReference type="InterPro" id="IPR036188">
    <property type="entry name" value="FAD/NAD-bd_sf"/>
</dbReference>
<dbReference type="GO" id="GO:0005737">
    <property type="term" value="C:cytoplasm"/>
    <property type="evidence" value="ECO:0007669"/>
    <property type="project" value="InterPro"/>
</dbReference>
<dbReference type="Pfam" id="PF07992">
    <property type="entry name" value="Pyr_redox_2"/>
    <property type="match status" value="1"/>
</dbReference>
<dbReference type="InterPro" id="IPR005982">
    <property type="entry name" value="Thioredox_Rdtase"/>
</dbReference>
<accession>A0A4D6Y2R6</accession>
<evidence type="ECO:0000256" key="5">
    <source>
        <dbReference type="ARBA" id="ARBA00023157"/>
    </source>
</evidence>
<dbReference type="PRINTS" id="PR00469">
    <property type="entry name" value="PNDRDTASEII"/>
</dbReference>
<keyword evidence="6 7" id="KW-0676">Redox-active center</keyword>
<dbReference type="Gene3D" id="3.50.50.60">
    <property type="entry name" value="FAD/NAD(P)-binding domain"/>
    <property type="match status" value="2"/>
</dbReference>
<dbReference type="RefSeq" id="WP_158366665.1">
    <property type="nucleotide sequence ID" value="NZ_CP034885.1"/>
</dbReference>
<evidence type="ECO:0000256" key="2">
    <source>
        <dbReference type="ARBA" id="ARBA00022630"/>
    </source>
</evidence>
<keyword evidence="3 7" id="KW-0274">FAD</keyword>
<evidence type="ECO:0000256" key="6">
    <source>
        <dbReference type="ARBA" id="ARBA00023284"/>
    </source>
</evidence>
<dbReference type="SUPFAM" id="SSF51905">
    <property type="entry name" value="FAD/NAD(P)-binding domain"/>
    <property type="match status" value="1"/>
</dbReference>
<sequence>MNIVKHNKVIILGSGPAGYTAAIYTARANLNPVLITGDNKGGQLMNTNEIENWPGDKNRITGLELMDRMYEHAIKYQTQIISDKIISVEFNKKPFLLLGEKNTYTADSVIIATGSNPRQLGLKSEKKFQGKGVSTCAICDGFFYKNKDVAVVGGGNTAIEETLYLSNFVKKINLIHRKEHFKAEKILVNRLLKLVKNKKVILHCNHYIKEILGNESGVTNLLIKDVNSSKKNIKKIIVSGLFVAIGHIPNTNIFINQLEIENGYIKIKHEKHGNYTQTSIPGIFAAGDVTDHVYKQAITSSASGCMAAIDCERYLNSIC</sequence>
<evidence type="ECO:0000259" key="9">
    <source>
        <dbReference type="Pfam" id="PF07992"/>
    </source>
</evidence>
<comment type="cofactor">
    <cofactor evidence="8">
        <name>FAD</name>
        <dbReference type="ChEBI" id="CHEBI:57692"/>
    </cofactor>
    <text evidence="8">Binds 1 FAD per subunit.</text>
</comment>
<comment type="similarity">
    <text evidence="1 7">Belongs to the class-II pyridine nucleotide-disulfide oxidoreductase family.</text>
</comment>
<evidence type="ECO:0000313" key="11">
    <source>
        <dbReference type="Proteomes" id="UP000298791"/>
    </source>
</evidence>
<dbReference type="GO" id="GO:0019430">
    <property type="term" value="P:removal of superoxide radicals"/>
    <property type="evidence" value="ECO:0007669"/>
    <property type="project" value="UniProtKB-UniRule"/>
</dbReference>
<protein>
    <recommendedName>
        <fullName evidence="7">Thioredoxin reductase</fullName>
        <ecNumber evidence="7">1.8.1.9</ecNumber>
    </recommendedName>
</protein>
<reference evidence="10 11" key="2">
    <citation type="submission" date="2019-05" db="EMBL/GenBank/DDBJ databases">
        <title>Genome evolution of the obligate endosymbiont Buchnera aphidicola.</title>
        <authorList>
            <person name="Moran N.A."/>
        </authorList>
    </citation>
    <scope>NUCLEOTIDE SEQUENCE [LARGE SCALE GENOMIC DNA]</scope>
    <source>
        <strain evidence="10 11">Ane</strain>
    </source>
</reference>
<keyword evidence="8" id="KW-0521">NADP</keyword>
<dbReference type="AlphaFoldDB" id="A0A4D6Y2R6"/>
<organism evidence="10 11">
    <name type="scientific">Buchnera aphidicola</name>
    <name type="common">Aphis nerii</name>
    <dbReference type="NCBI Taxonomy" id="1241835"/>
    <lineage>
        <taxon>Bacteria</taxon>
        <taxon>Pseudomonadati</taxon>
        <taxon>Pseudomonadota</taxon>
        <taxon>Gammaproteobacteria</taxon>
        <taxon>Enterobacterales</taxon>
        <taxon>Erwiniaceae</taxon>
        <taxon>Buchnera</taxon>
    </lineage>
</organism>
<evidence type="ECO:0000256" key="3">
    <source>
        <dbReference type="ARBA" id="ARBA00022827"/>
    </source>
</evidence>
<dbReference type="PANTHER" id="PTHR48105">
    <property type="entry name" value="THIOREDOXIN REDUCTASE 1-RELATED-RELATED"/>
    <property type="match status" value="1"/>
</dbReference>
<name>A0A4D6Y2R6_9GAMM</name>